<dbReference type="OrthoDB" id="9798857at2"/>
<dbReference type="PROSITE" id="PS50977">
    <property type="entry name" value="HTH_TETR_2"/>
    <property type="match status" value="1"/>
</dbReference>
<keyword evidence="3" id="KW-0804">Transcription</keyword>
<accession>A0A099KSN4</accession>
<dbReference type="SUPFAM" id="SSF48498">
    <property type="entry name" value="Tetracyclin repressor-like, C-terminal domain"/>
    <property type="match status" value="1"/>
</dbReference>
<keyword evidence="2 4" id="KW-0238">DNA-binding</keyword>
<comment type="caution">
    <text evidence="6">The sequence shown here is derived from an EMBL/GenBank/DDBJ whole genome shotgun (WGS) entry which is preliminary data.</text>
</comment>
<evidence type="ECO:0000256" key="1">
    <source>
        <dbReference type="ARBA" id="ARBA00023015"/>
    </source>
</evidence>
<reference evidence="6 7" key="1">
    <citation type="submission" date="2014-08" db="EMBL/GenBank/DDBJ databases">
        <title>Genomic and Phenotypic Diversity of Colwellia psychrerythraea strains from Disparate Marine Basins.</title>
        <authorList>
            <person name="Techtmann S.M."/>
            <person name="Stelling S.C."/>
            <person name="Utturkar S.M."/>
            <person name="Alshibli N."/>
            <person name="Harris A."/>
            <person name="Brown S.D."/>
            <person name="Hazen T.C."/>
        </authorList>
    </citation>
    <scope>NUCLEOTIDE SEQUENCE [LARGE SCALE GENOMIC DNA]</scope>
    <source>
        <strain evidence="6 7">ND2E</strain>
    </source>
</reference>
<dbReference type="AlphaFoldDB" id="A0A099KSN4"/>
<dbReference type="Proteomes" id="UP000029843">
    <property type="component" value="Unassembled WGS sequence"/>
</dbReference>
<evidence type="ECO:0000256" key="2">
    <source>
        <dbReference type="ARBA" id="ARBA00023125"/>
    </source>
</evidence>
<sequence>MAWQETHKEQSKDRILKSAAMLFTHYGFEKTSIDQVMKKAELTRGAFYSHFNSKSDLYAQAISKGAKVAAKRKPENFPQDMKNFAKYYLSTEHRDNNDEQACPLAFLVSDINQQDNQVKKTYTNTLKAFIEQAQTLTIDREKTLQSIVLMIGGLAIARALNDEDFSDELLAACKSGVISLSTGENADVS</sequence>
<evidence type="ECO:0000256" key="4">
    <source>
        <dbReference type="PROSITE-ProRule" id="PRU00335"/>
    </source>
</evidence>
<name>A0A099KSN4_COLPS</name>
<organism evidence="6 7">
    <name type="scientific">Colwellia psychrerythraea</name>
    <name type="common">Vibrio psychroerythus</name>
    <dbReference type="NCBI Taxonomy" id="28229"/>
    <lineage>
        <taxon>Bacteria</taxon>
        <taxon>Pseudomonadati</taxon>
        <taxon>Pseudomonadota</taxon>
        <taxon>Gammaproteobacteria</taxon>
        <taxon>Alteromonadales</taxon>
        <taxon>Colwelliaceae</taxon>
        <taxon>Colwellia</taxon>
    </lineage>
</organism>
<dbReference type="PROSITE" id="PS01081">
    <property type="entry name" value="HTH_TETR_1"/>
    <property type="match status" value="1"/>
</dbReference>
<dbReference type="PRINTS" id="PR00455">
    <property type="entry name" value="HTHTETR"/>
</dbReference>
<gene>
    <name evidence="6" type="ORF">ND2E_2881</name>
</gene>
<proteinExistence type="predicted"/>
<dbReference type="PANTHER" id="PTHR47506:SF7">
    <property type="entry name" value="TRANSCRIPTIONAL REGULATORY PROTEIN"/>
    <property type="match status" value="1"/>
</dbReference>
<dbReference type="Pfam" id="PF00440">
    <property type="entry name" value="TetR_N"/>
    <property type="match status" value="1"/>
</dbReference>
<dbReference type="InterPro" id="IPR009057">
    <property type="entry name" value="Homeodomain-like_sf"/>
</dbReference>
<evidence type="ECO:0000256" key="3">
    <source>
        <dbReference type="ARBA" id="ARBA00023163"/>
    </source>
</evidence>
<dbReference type="InterPro" id="IPR023772">
    <property type="entry name" value="DNA-bd_HTH_TetR-type_CS"/>
</dbReference>
<dbReference type="Gene3D" id="1.10.10.60">
    <property type="entry name" value="Homeodomain-like"/>
    <property type="match status" value="1"/>
</dbReference>
<dbReference type="PANTHER" id="PTHR47506">
    <property type="entry name" value="TRANSCRIPTIONAL REGULATORY PROTEIN"/>
    <property type="match status" value="1"/>
</dbReference>
<dbReference type="InterPro" id="IPR036271">
    <property type="entry name" value="Tet_transcr_reg_TetR-rel_C_sf"/>
</dbReference>
<dbReference type="InterPro" id="IPR001647">
    <property type="entry name" value="HTH_TetR"/>
</dbReference>
<feature type="domain" description="HTH tetR-type" evidence="5">
    <location>
        <begin position="9"/>
        <end position="69"/>
    </location>
</feature>
<dbReference type="RefSeq" id="WP_033093638.1">
    <property type="nucleotide sequence ID" value="NZ_JQED01000017.1"/>
</dbReference>
<dbReference type="SUPFAM" id="SSF46689">
    <property type="entry name" value="Homeodomain-like"/>
    <property type="match status" value="1"/>
</dbReference>
<evidence type="ECO:0000259" key="5">
    <source>
        <dbReference type="PROSITE" id="PS50977"/>
    </source>
</evidence>
<dbReference type="GO" id="GO:0003677">
    <property type="term" value="F:DNA binding"/>
    <property type="evidence" value="ECO:0007669"/>
    <property type="project" value="UniProtKB-UniRule"/>
</dbReference>
<dbReference type="Gene3D" id="1.10.357.10">
    <property type="entry name" value="Tetracycline Repressor, domain 2"/>
    <property type="match status" value="1"/>
</dbReference>
<feature type="DNA-binding region" description="H-T-H motif" evidence="4">
    <location>
        <begin position="32"/>
        <end position="51"/>
    </location>
</feature>
<keyword evidence="1" id="KW-0805">Transcription regulation</keyword>
<dbReference type="EMBL" id="JQED01000017">
    <property type="protein sequence ID" value="KGJ92633.1"/>
    <property type="molecule type" value="Genomic_DNA"/>
</dbReference>
<evidence type="ECO:0000313" key="6">
    <source>
        <dbReference type="EMBL" id="KGJ92633.1"/>
    </source>
</evidence>
<protein>
    <submittedName>
        <fullName evidence="6">Transcriptional regulator, TetR family</fullName>
    </submittedName>
</protein>
<evidence type="ECO:0000313" key="7">
    <source>
        <dbReference type="Proteomes" id="UP000029843"/>
    </source>
</evidence>
<dbReference type="PATRIC" id="fig|28229.4.peg.1923"/>